<evidence type="ECO:0000259" key="2">
    <source>
        <dbReference type="Pfam" id="PF13568"/>
    </source>
</evidence>
<evidence type="ECO:0000313" key="4">
    <source>
        <dbReference type="Proteomes" id="UP001211872"/>
    </source>
</evidence>
<dbReference type="RefSeq" id="WP_270125969.1">
    <property type="nucleotide sequence ID" value="NZ_CP115396.1"/>
</dbReference>
<name>A0ABY7PJX4_9BACT</name>
<keyword evidence="4" id="KW-1185">Reference proteome</keyword>
<dbReference type="Pfam" id="PF13568">
    <property type="entry name" value="OMP_b-brl_2"/>
    <property type="match status" value="1"/>
</dbReference>
<keyword evidence="1" id="KW-0732">Signal</keyword>
<feature type="domain" description="Outer membrane protein beta-barrel" evidence="2">
    <location>
        <begin position="21"/>
        <end position="166"/>
    </location>
</feature>
<feature type="signal peptide" evidence="1">
    <location>
        <begin position="1"/>
        <end position="22"/>
    </location>
</feature>
<evidence type="ECO:0000313" key="3">
    <source>
        <dbReference type="EMBL" id="WBO83585.1"/>
    </source>
</evidence>
<protein>
    <submittedName>
        <fullName evidence="3">Porin family protein</fullName>
    </submittedName>
</protein>
<evidence type="ECO:0000256" key="1">
    <source>
        <dbReference type="SAM" id="SignalP"/>
    </source>
</evidence>
<organism evidence="3 4">
    <name type="scientific">Hymenobacter yonginensis</name>
    <dbReference type="NCBI Taxonomy" id="748197"/>
    <lineage>
        <taxon>Bacteria</taxon>
        <taxon>Pseudomonadati</taxon>
        <taxon>Bacteroidota</taxon>
        <taxon>Cytophagia</taxon>
        <taxon>Cytophagales</taxon>
        <taxon>Hymenobacteraceae</taxon>
        <taxon>Hymenobacter</taxon>
    </lineage>
</organism>
<sequence length="192" mass="20805">MKNLFLSGATFLLSTIFISANAQNVRWGVKVGVNYAGVTSPNYEGPQRRWAPAVGVFAQVPLSSDGFLILQPELLYSQKGSRITYASGTYTDRFHYLDLPILARINAGGLFFEVGPQISYLVAVRNEGPTGTFTNTEGANRLQAGGVAGVGYQLPMGLGLGVRYTHDLVRIARQGPRNSVFQAQLSYLLGSR</sequence>
<feature type="chain" id="PRO_5046644207" evidence="1">
    <location>
        <begin position="23"/>
        <end position="192"/>
    </location>
</feature>
<gene>
    <name evidence="3" type="ORF">O9Z63_14500</name>
</gene>
<accession>A0ABY7PJX4</accession>
<reference evidence="3 4" key="1">
    <citation type="journal article" date="2011" name="Int. J. Syst. Evol. Microbiol.">
        <title>Hymenobacter yonginensis sp. nov., isolated from a mesotrophic artificial lake.</title>
        <authorList>
            <person name="Joung Y."/>
            <person name="Cho S.H."/>
            <person name="Kim H."/>
            <person name="Kim S.B."/>
            <person name="Joh K."/>
        </authorList>
    </citation>
    <scope>NUCLEOTIDE SEQUENCE [LARGE SCALE GENOMIC DNA]</scope>
    <source>
        <strain evidence="3 4">KCTC 22745</strain>
    </source>
</reference>
<proteinExistence type="predicted"/>
<dbReference type="InterPro" id="IPR025665">
    <property type="entry name" value="Beta-barrel_OMP_2"/>
</dbReference>
<dbReference type="EMBL" id="CP115396">
    <property type="protein sequence ID" value="WBO83585.1"/>
    <property type="molecule type" value="Genomic_DNA"/>
</dbReference>
<dbReference type="Proteomes" id="UP001211872">
    <property type="component" value="Chromosome"/>
</dbReference>